<feature type="transmembrane region" description="Helical" evidence="1">
    <location>
        <begin position="112"/>
        <end position="131"/>
    </location>
</feature>
<feature type="transmembrane region" description="Helical" evidence="1">
    <location>
        <begin position="70"/>
        <end position="91"/>
    </location>
</feature>
<dbReference type="EMBL" id="JAQQPM010000003">
    <property type="protein sequence ID" value="KAK2069784.1"/>
    <property type="molecule type" value="Genomic_DNA"/>
</dbReference>
<dbReference type="Proteomes" id="UP001217918">
    <property type="component" value="Unassembled WGS sequence"/>
</dbReference>
<accession>A0AAD9I225</accession>
<reference evidence="2" key="1">
    <citation type="journal article" date="2023" name="Mol. Plant Microbe Interact.">
        <title>Elucidating the Obligate Nature and Biological Capacity of an Invasive Fungal Corn Pathogen.</title>
        <authorList>
            <person name="MacCready J.S."/>
            <person name="Roggenkamp E.M."/>
            <person name="Gdanetz K."/>
            <person name="Chilvers M.I."/>
        </authorList>
    </citation>
    <scope>NUCLEOTIDE SEQUENCE</scope>
    <source>
        <strain evidence="2">PM02</strain>
    </source>
</reference>
<dbReference type="AlphaFoldDB" id="A0AAD9I225"/>
<name>A0AAD9I225_9PEZI</name>
<protein>
    <submittedName>
        <fullName evidence="2">Uncharacterized protein</fullName>
    </submittedName>
</protein>
<evidence type="ECO:0000313" key="2">
    <source>
        <dbReference type="EMBL" id="KAK2069784.1"/>
    </source>
</evidence>
<keyword evidence="3" id="KW-1185">Reference proteome</keyword>
<comment type="caution">
    <text evidence="2">The sequence shown here is derived from an EMBL/GenBank/DDBJ whole genome shotgun (WGS) entry which is preliminary data.</text>
</comment>
<keyword evidence="1" id="KW-0812">Transmembrane</keyword>
<gene>
    <name evidence="2" type="ORF">P8C59_004333</name>
</gene>
<keyword evidence="1" id="KW-0472">Membrane</keyword>
<proteinExistence type="predicted"/>
<evidence type="ECO:0000256" key="1">
    <source>
        <dbReference type="SAM" id="Phobius"/>
    </source>
</evidence>
<keyword evidence="1" id="KW-1133">Transmembrane helix</keyword>
<organism evidence="2 3">
    <name type="scientific">Phyllachora maydis</name>
    <dbReference type="NCBI Taxonomy" id="1825666"/>
    <lineage>
        <taxon>Eukaryota</taxon>
        <taxon>Fungi</taxon>
        <taxon>Dikarya</taxon>
        <taxon>Ascomycota</taxon>
        <taxon>Pezizomycotina</taxon>
        <taxon>Sordariomycetes</taxon>
        <taxon>Sordariomycetidae</taxon>
        <taxon>Phyllachorales</taxon>
        <taxon>Phyllachoraceae</taxon>
        <taxon>Phyllachora</taxon>
    </lineage>
</organism>
<evidence type="ECO:0000313" key="3">
    <source>
        <dbReference type="Proteomes" id="UP001217918"/>
    </source>
</evidence>
<sequence length="166" mass="17946">MAEDKDSDPAVGYGEYDLFSQCRSNPSCEYVSATTSVLLCRGNLQKPPVSWASSSPVVGISGHLCKEQPLSGLIVSVILSMVSNTTISVLIAQRALAAFSWRHVPLVQRLVLMIYIDSYMFVFAAAVLQWVPSRAICTEESALALLTCRAAGADLPLFGREGVHHT</sequence>